<dbReference type="InterPro" id="IPR000073">
    <property type="entry name" value="AB_hydrolase_1"/>
</dbReference>
<proteinExistence type="predicted"/>
<accession>A0A154MLP7</accession>
<reference evidence="3 5" key="2">
    <citation type="submission" date="2016-11" db="EMBL/GenBank/DDBJ databases">
        <title>Genome sequencing of Amycolatopsis regifaucium.</title>
        <authorList>
            <person name="Mayilraj S."/>
            <person name="Kaur N."/>
        </authorList>
    </citation>
    <scope>NUCLEOTIDE SEQUENCE [LARGE SCALE GENOMIC DNA]</scope>
    <source>
        <strain evidence="3 5">GY080</strain>
    </source>
</reference>
<dbReference type="Proteomes" id="UP000186883">
    <property type="component" value="Unassembled WGS sequence"/>
</dbReference>
<reference evidence="2 4" key="1">
    <citation type="submission" date="2015-12" db="EMBL/GenBank/DDBJ databases">
        <title>Amycolatopsis regifaucium genome sequencing and assembly.</title>
        <authorList>
            <person name="Mayilraj S."/>
        </authorList>
    </citation>
    <scope>NUCLEOTIDE SEQUENCE [LARGE SCALE GENOMIC DNA]</scope>
    <source>
        <strain evidence="2 4">GY080</strain>
    </source>
</reference>
<dbReference type="AlphaFoldDB" id="A0A154MLP7"/>
<dbReference type="Gene3D" id="3.40.50.1820">
    <property type="entry name" value="alpha/beta hydrolase"/>
    <property type="match status" value="1"/>
</dbReference>
<comment type="caution">
    <text evidence="2">The sequence shown here is derived from an EMBL/GenBank/DDBJ whole genome shotgun (WGS) entry which is preliminary data.</text>
</comment>
<name>A0A154MLP7_9PSEU</name>
<dbReference type="GO" id="GO:0003824">
    <property type="term" value="F:catalytic activity"/>
    <property type="evidence" value="ECO:0007669"/>
    <property type="project" value="UniProtKB-ARBA"/>
</dbReference>
<dbReference type="InterPro" id="IPR029058">
    <property type="entry name" value="AB_hydrolase_fold"/>
</dbReference>
<dbReference type="SUPFAM" id="SSF53474">
    <property type="entry name" value="alpha/beta-Hydrolases"/>
    <property type="match status" value="1"/>
</dbReference>
<dbReference type="RefSeq" id="WP_061982013.1">
    <property type="nucleotide sequence ID" value="NZ_FOPQ01000007.1"/>
</dbReference>
<organism evidence="2 4">
    <name type="scientific">Amycolatopsis regifaucium</name>
    <dbReference type="NCBI Taxonomy" id="546365"/>
    <lineage>
        <taxon>Bacteria</taxon>
        <taxon>Bacillati</taxon>
        <taxon>Actinomycetota</taxon>
        <taxon>Actinomycetes</taxon>
        <taxon>Pseudonocardiales</taxon>
        <taxon>Pseudonocardiaceae</taxon>
        <taxon>Amycolatopsis</taxon>
    </lineage>
</organism>
<dbReference type="Proteomes" id="UP000076321">
    <property type="component" value="Unassembled WGS sequence"/>
</dbReference>
<dbReference type="EMBL" id="LQCI01000012">
    <property type="protein sequence ID" value="KZB85284.1"/>
    <property type="molecule type" value="Genomic_DNA"/>
</dbReference>
<feature type="domain" description="AB hydrolase-1" evidence="1">
    <location>
        <begin position="54"/>
        <end position="287"/>
    </location>
</feature>
<keyword evidence="5" id="KW-1185">Reference proteome</keyword>
<evidence type="ECO:0000313" key="4">
    <source>
        <dbReference type="Proteomes" id="UP000076321"/>
    </source>
</evidence>
<dbReference type="InterPro" id="IPR006311">
    <property type="entry name" value="TAT_signal"/>
</dbReference>
<dbReference type="EMBL" id="LOBU02000024">
    <property type="protein sequence ID" value="OKA04252.1"/>
    <property type="molecule type" value="Genomic_DNA"/>
</dbReference>
<protein>
    <recommendedName>
        <fullName evidence="1">AB hydrolase-1 domain-containing protein</fullName>
    </recommendedName>
</protein>
<sequence>MNDPTRRRAITVAGLAGITGLATTGPASARERRGVPTFVFAAGANGVSGVPNELVLRGYRCVGVDLPGQRPTDAQFRLSYQAPQDLAAFATEPSPLAGVTVADHIAATVETVRRAAAHGPVVLVGASIGGAAISLVANQVPRLIDLLIYDTAFCCSALRTPGEYLGTAEGSTTRVTALLEFMAGDPATIGAYRSNWRIADPVRLAKAKEAFMSDSTDAEFHTFLNSMMPDELPGKSEVDSRGDLRTWGRIPRVYVRHLRDDVVPLALQDRMIREADERTPGNRFRVFDLDSAHVLTSAKLAELLDLYDRLAQPLTRV</sequence>
<evidence type="ECO:0000259" key="1">
    <source>
        <dbReference type="Pfam" id="PF12697"/>
    </source>
</evidence>
<evidence type="ECO:0000313" key="5">
    <source>
        <dbReference type="Proteomes" id="UP000186883"/>
    </source>
</evidence>
<dbReference type="PROSITE" id="PS51318">
    <property type="entry name" value="TAT"/>
    <property type="match status" value="1"/>
</dbReference>
<evidence type="ECO:0000313" key="2">
    <source>
        <dbReference type="EMBL" id="KZB85284.1"/>
    </source>
</evidence>
<gene>
    <name evidence="3" type="ORF">ATP06_0233865</name>
    <name evidence="2" type="ORF">AVL48_03005</name>
</gene>
<dbReference type="Pfam" id="PF12697">
    <property type="entry name" value="Abhydrolase_6"/>
    <property type="match status" value="1"/>
</dbReference>
<evidence type="ECO:0000313" key="3">
    <source>
        <dbReference type="EMBL" id="OKA04252.1"/>
    </source>
</evidence>